<dbReference type="Proteomes" id="UP001300012">
    <property type="component" value="Unassembled WGS sequence"/>
</dbReference>
<proteinExistence type="predicted"/>
<dbReference type="PROSITE" id="PS51898">
    <property type="entry name" value="TYR_RECOMBINASE"/>
    <property type="match status" value="1"/>
</dbReference>
<keyword evidence="2" id="KW-0812">Transmembrane</keyword>
<dbReference type="Pfam" id="PF00589">
    <property type="entry name" value="Phage_integrase"/>
    <property type="match status" value="1"/>
</dbReference>
<feature type="transmembrane region" description="Helical" evidence="2">
    <location>
        <begin position="20"/>
        <end position="40"/>
    </location>
</feature>
<dbReference type="InterPro" id="IPR013762">
    <property type="entry name" value="Integrase-like_cat_sf"/>
</dbReference>
<dbReference type="EMBL" id="JANQBD010000003">
    <property type="protein sequence ID" value="MCR8630715.1"/>
    <property type="molecule type" value="Genomic_DNA"/>
</dbReference>
<organism evidence="4 5">
    <name type="scientific">Paenibacillus radicis</name>
    <name type="common">ex Xue et al. 2023</name>
    <dbReference type="NCBI Taxonomy" id="2972489"/>
    <lineage>
        <taxon>Bacteria</taxon>
        <taxon>Bacillati</taxon>
        <taxon>Bacillota</taxon>
        <taxon>Bacilli</taxon>
        <taxon>Bacillales</taxon>
        <taxon>Paenibacillaceae</taxon>
        <taxon>Paenibacillus</taxon>
    </lineage>
</organism>
<dbReference type="RefSeq" id="WP_258212326.1">
    <property type="nucleotide sequence ID" value="NZ_JANQBD010000003.1"/>
</dbReference>
<evidence type="ECO:0000313" key="5">
    <source>
        <dbReference type="Proteomes" id="UP001300012"/>
    </source>
</evidence>
<dbReference type="InterPro" id="IPR011010">
    <property type="entry name" value="DNA_brk_join_enz"/>
</dbReference>
<dbReference type="InterPro" id="IPR002104">
    <property type="entry name" value="Integrase_catalytic"/>
</dbReference>
<evidence type="ECO:0000256" key="1">
    <source>
        <dbReference type="ARBA" id="ARBA00023172"/>
    </source>
</evidence>
<dbReference type="SUPFAM" id="SSF56349">
    <property type="entry name" value="DNA breaking-rejoining enzymes"/>
    <property type="match status" value="1"/>
</dbReference>
<name>A0ABT1YBZ4_9BACL</name>
<keyword evidence="5" id="KW-1185">Reference proteome</keyword>
<feature type="domain" description="Tyr recombinase" evidence="3">
    <location>
        <begin position="1"/>
        <end position="112"/>
    </location>
</feature>
<evidence type="ECO:0000259" key="3">
    <source>
        <dbReference type="PROSITE" id="PS51898"/>
    </source>
</evidence>
<dbReference type="CDD" id="cd01189">
    <property type="entry name" value="INT_ICEBs1_C_like"/>
    <property type="match status" value="1"/>
</dbReference>
<reference evidence="4 5" key="1">
    <citation type="submission" date="2022-08" db="EMBL/GenBank/DDBJ databases">
        <title>Paenibacillus endoradicis sp. nov., Paenibacillus radicibacter sp. nov and Paenibacillus pararadicis sp. nov., three cold-adapted plant growth-promoting bacteria isolated from root of Larix gmelinii in Great Khingan.</title>
        <authorList>
            <person name="Xue H."/>
        </authorList>
    </citation>
    <scope>NUCLEOTIDE SEQUENCE [LARGE SCALE GENOMIC DNA]</scope>
    <source>
        <strain evidence="4 5">N5-1-1-5</strain>
    </source>
</reference>
<dbReference type="Gene3D" id="1.10.443.10">
    <property type="entry name" value="Intergrase catalytic core"/>
    <property type="match status" value="1"/>
</dbReference>
<evidence type="ECO:0000256" key="2">
    <source>
        <dbReference type="SAM" id="Phobius"/>
    </source>
</evidence>
<accession>A0ABT1YBZ4</accession>
<keyword evidence="2" id="KW-1133">Transmembrane helix</keyword>
<comment type="caution">
    <text evidence="4">The sequence shown here is derived from an EMBL/GenBank/DDBJ whole genome shotgun (WGS) entry which is preliminary data.</text>
</comment>
<sequence>MTNVAYKIHLQLQQGTKNRYYIALLLALMTGMRQGEILGLRWRDVDFNRKMITVRQSLNHDGKEFGPPKTQCSIRSIRIDDGTIAMLKQHKKLIIQDKWHAKELYTNNDLVR</sequence>
<gene>
    <name evidence="4" type="ORF">NV381_05810</name>
</gene>
<evidence type="ECO:0000313" key="4">
    <source>
        <dbReference type="EMBL" id="MCR8630715.1"/>
    </source>
</evidence>
<keyword evidence="1" id="KW-0233">DNA recombination</keyword>
<keyword evidence="2" id="KW-0472">Membrane</keyword>
<protein>
    <submittedName>
        <fullName evidence="4">Site-specific integrase</fullName>
    </submittedName>
</protein>